<dbReference type="RefSeq" id="WP_009071537.1">
    <property type="nucleotide sequence ID" value="NZ_JH597761.1"/>
</dbReference>
<evidence type="ECO:0000313" key="3">
    <source>
        <dbReference type="Proteomes" id="UP000003980"/>
    </source>
</evidence>
<dbReference type="Proteomes" id="UP000003980">
    <property type="component" value="Unassembled WGS sequence"/>
</dbReference>
<keyword evidence="3" id="KW-1185">Reference proteome</keyword>
<feature type="transmembrane region" description="Helical" evidence="1">
    <location>
        <begin position="91"/>
        <end position="116"/>
    </location>
</feature>
<keyword evidence="1" id="KW-0812">Transmembrane</keyword>
<dbReference type="HOGENOM" id="CLU_1369584_0_0_2"/>
<gene>
    <name evidence="2" type="ORF">MetMK1DRAFT_00012520</name>
</gene>
<dbReference type="STRING" id="671065.MetMK1DRAFT_00012520"/>
<dbReference type="AlphaFoldDB" id="H2C3C8"/>
<dbReference type="OrthoDB" id="34468at2157"/>
<dbReference type="eggNOG" id="arCOG03119">
    <property type="taxonomic scope" value="Archaea"/>
</dbReference>
<evidence type="ECO:0008006" key="4">
    <source>
        <dbReference type="Google" id="ProtNLM"/>
    </source>
</evidence>
<sequence>MSPYYLLFLFAISFISNATPFFGSPYTVIATTILLSLGINAENFLEAVLITGFGAATAKSVMYALGYGVGSKLKSNRNVQFFHRVMRGRSLYLTVFITAILPFFPFDDFVFLMGGAGRAPLLKMLLVTLASKVAKSCIEIGLEALGLIQVGRFTDVSPVILGVISSVVFAVLGVVLFKLDWEGLYQKAEKYLRALSDGGQ</sequence>
<reference evidence="2 3" key="1">
    <citation type="submission" date="2012-01" db="EMBL/GenBank/DDBJ databases">
        <title>Improved High-Quality Draft sequence of Metallosphaera yellowstonensis MK1.</title>
        <authorList>
            <consortium name="US DOE Joint Genome Institute"/>
            <person name="Lucas S."/>
            <person name="Han J."/>
            <person name="Cheng J.-F."/>
            <person name="Goodwin L."/>
            <person name="Pitluck S."/>
            <person name="Peters L."/>
            <person name="Teshima H."/>
            <person name="Detter J.C."/>
            <person name="Han C."/>
            <person name="Tapia R."/>
            <person name="Land M."/>
            <person name="Hauser L."/>
            <person name="Kyrpides N."/>
            <person name="Kozubal M."/>
            <person name="Macur R.E."/>
            <person name="Jay Z."/>
            <person name="Inskeep W."/>
            <person name="Woyke T."/>
        </authorList>
    </citation>
    <scope>NUCLEOTIDE SEQUENCE [LARGE SCALE GENOMIC DNA]</scope>
    <source>
        <strain evidence="2 3">MK1</strain>
    </source>
</reference>
<keyword evidence="1" id="KW-0472">Membrane</keyword>
<evidence type="ECO:0000256" key="1">
    <source>
        <dbReference type="SAM" id="Phobius"/>
    </source>
</evidence>
<name>H2C3C8_9CREN</name>
<evidence type="ECO:0000313" key="2">
    <source>
        <dbReference type="EMBL" id="EHP70749.1"/>
    </source>
</evidence>
<dbReference type="EMBL" id="JH597761">
    <property type="protein sequence ID" value="EHP70749.1"/>
    <property type="molecule type" value="Genomic_DNA"/>
</dbReference>
<feature type="transmembrane region" description="Helical" evidence="1">
    <location>
        <begin position="159"/>
        <end position="177"/>
    </location>
</feature>
<feature type="transmembrane region" description="Helical" evidence="1">
    <location>
        <begin position="47"/>
        <end position="70"/>
    </location>
</feature>
<organism evidence="2 3">
    <name type="scientific">Metallosphaera yellowstonensis MK1</name>
    <dbReference type="NCBI Taxonomy" id="671065"/>
    <lineage>
        <taxon>Archaea</taxon>
        <taxon>Thermoproteota</taxon>
        <taxon>Thermoprotei</taxon>
        <taxon>Sulfolobales</taxon>
        <taxon>Sulfolobaceae</taxon>
        <taxon>Metallosphaera</taxon>
    </lineage>
</organism>
<proteinExistence type="predicted"/>
<accession>H2C3C8</accession>
<protein>
    <recommendedName>
        <fullName evidence="4">Membrane-associated protein</fullName>
    </recommendedName>
</protein>
<keyword evidence="1" id="KW-1133">Transmembrane helix</keyword>